<evidence type="ECO:0000313" key="3">
    <source>
        <dbReference type="EMBL" id="KAJ3666168.1"/>
    </source>
</evidence>
<sequence length="657" mass="72786">MTSLKRRRGTVKQCSPGDDLEAAQGTVKQCSPGEDLEAVQGTVKQCSPGDDLEAAQGTVTQCSPGDDLEAAQGTDVRLKKSESAEVRAVVFEDPFNPQVSLKTANVEEQLHESLQQIDGSKELLWLLGPEPERSEESLLHSVKKLLMSEAYLNGPSKTVSGGESPWLVPVKSKAAYSQVYQDFQEWRRENSVNGVDKNILLAFFEDLFQKYSPNTLCPKLSMLKVGFLCDHGTSKHGYVPKKSEVLFRQQLKKFLREAPNDIFLICKVTLIMEIFGACRTNELLNMLDQIVINVSKTKNDVNRKFTIIDEEELSAARLVREYSPLRPQGVLKFFVAYRNKKCTLQPVGKNTFGKIPSKVAEWLGLDNPKVYTGHCGRRTSTTLVANAGATLKRHGGWRSSSVAEGYLADSMVQKNKVAKMIAGVEVEPSAASVTIPGVSMMASHVAQSSQSLVTVFGKPFKTSTELNFLSKKTTISSTTCEQDSSSFRGGWNKNGGSMSYAFNGTVLAQNQLPQTPFTIGLSTVRMCELATNVEKSPSSSMGVHLSYFVPSHAVYLYTLSRFVFNKFNMVNCKLCKLWHGSKQSVKDRLSFHKFRTIGATFFDRTIPPCLFYPPRLLGSSPAAVTESWSPYILETIGVVPGRRMGLFRNSIYIRNMM</sequence>
<dbReference type="Gene3D" id="1.10.443.10">
    <property type="entry name" value="Intergrase catalytic core"/>
    <property type="match status" value="1"/>
</dbReference>
<dbReference type="EMBL" id="JALNTZ010000001">
    <property type="protein sequence ID" value="KAJ3666168.1"/>
    <property type="molecule type" value="Genomic_DNA"/>
</dbReference>
<proteinExistence type="predicted"/>
<dbReference type="InterPro" id="IPR011010">
    <property type="entry name" value="DNA_brk_join_enz"/>
</dbReference>
<evidence type="ECO:0000256" key="2">
    <source>
        <dbReference type="SAM" id="MobiDB-lite"/>
    </source>
</evidence>
<comment type="caution">
    <text evidence="3">The sequence shown here is derived from an EMBL/GenBank/DDBJ whole genome shotgun (WGS) entry which is preliminary data.</text>
</comment>
<dbReference type="GO" id="GO:0015074">
    <property type="term" value="P:DNA integration"/>
    <property type="evidence" value="ECO:0007669"/>
    <property type="project" value="InterPro"/>
</dbReference>
<reference evidence="3" key="1">
    <citation type="journal article" date="2023" name="G3 (Bethesda)">
        <title>Whole genome assemblies of Zophobas morio and Tenebrio molitor.</title>
        <authorList>
            <person name="Kaur S."/>
            <person name="Stinson S.A."/>
            <person name="diCenzo G.C."/>
        </authorList>
    </citation>
    <scope>NUCLEOTIDE SEQUENCE</scope>
    <source>
        <strain evidence="3">QUZm001</strain>
    </source>
</reference>
<keyword evidence="4" id="KW-1185">Reference proteome</keyword>
<evidence type="ECO:0000313" key="4">
    <source>
        <dbReference type="Proteomes" id="UP001168821"/>
    </source>
</evidence>
<dbReference type="Proteomes" id="UP001168821">
    <property type="component" value="Unassembled WGS sequence"/>
</dbReference>
<name>A0AA38J2X1_9CUCU</name>
<dbReference type="AlphaFoldDB" id="A0AA38J2X1"/>
<evidence type="ECO:0008006" key="5">
    <source>
        <dbReference type="Google" id="ProtNLM"/>
    </source>
</evidence>
<gene>
    <name evidence="3" type="ORF">Zmor_001622</name>
</gene>
<organism evidence="3 4">
    <name type="scientific">Zophobas morio</name>
    <dbReference type="NCBI Taxonomy" id="2755281"/>
    <lineage>
        <taxon>Eukaryota</taxon>
        <taxon>Metazoa</taxon>
        <taxon>Ecdysozoa</taxon>
        <taxon>Arthropoda</taxon>
        <taxon>Hexapoda</taxon>
        <taxon>Insecta</taxon>
        <taxon>Pterygota</taxon>
        <taxon>Neoptera</taxon>
        <taxon>Endopterygota</taxon>
        <taxon>Coleoptera</taxon>
        <taxon>Polyphaga</taxon>
        <taxon>Cucujiformia</taxon>
        <taxon>Tenebrionidae</taxon>
        <taxon>Zophobas</taxon>
    </lineage>
</organism>
<dbReference type="SUPFAM" id="SSF56349">
    <property type="entry name" value="DNA breaking-rejoining enzymes"/>
    <property type="match status" value="1"/>
</dbReference>
<evidence type="ECO:0000256" key="1">
    <source>
        <dbReference type="ARBA" id="ARBA00023172"/>
    </source>
</evidence>
<accession>A0AA38J2X1</accession>
<feature type="region of interest" description="Disordered" evidence="2">
    <location>
        <begin position="1"/>
        <end position="31"/>
    </location>
</feature>
<keyword evidence="1" id="KW-0233">DNA recombination</keyword>
<dbReference type="GO" id="GO:0003677">
    <property type="term" value="F:DNA binding"/>
    <property type="evidence" value="ECO:0007669"/>
    <property type="project" value="InterPro"/>
</dbReference>
<dbReference type="GO" id="GO:0006310">
    <property type="term" value="P:DNA recombination"/>
    <property type="evidence" value="ECO:0007669"/>
    <property type="project" value="UniProtKB-KW"/>
</dbReference>
<protein>
    <recommendedName>
        <fullName evidence="5">Tyr recombinase domain-containing protein</fullName>
    </recommendedName>
</protein>
<dbReference type="InterPro" id="IPR013762">
    <property type="entry name" value="Integrase-like_cat_sf"/>
</dbReference>
<dbReference type="CDD" id="cd00397">
    <property type="entry name" value="DNA_BRE_C"/>
    <property type="match status" value="1"/>
</dbReference>
<feature type="compositionally biased region" description="Basic residues" evidence="2">
    <location>
        <begin position="1"/>
        <end position="10"/>
    </location>
</feature>